<dbReference type="PANTHER" id="PTHR43392:SF2">
    <property type="entry name" value="AAA-TYPE ATPASE FAMILY PROTEIN _ ANKYRIN REPEAT FAMILY PROTEIN"/>
    <property type="match status" value="1"/>
</dbReference>
<feature type="compositionally biased region" description="Low complexity" evidence="3">
    <location>
        <begin position="901"/>
        <end position="918"/>
    </location>
</feature>
<reference evidence="5" key="1">
    <citation type="journal article" date="2019" name="Int. J. Syst. Evol. Microbiol.">
        <title>The Global Catalogue of Microorganisms (GCM) 10K type strain sequencing project: providing services to taxonomists for standard genome sequencing and annotation.</title>
        <authorList>
            <consortium name="The Broad Institute Genomics Platform"/>
            <consortium name="The Broad Institute Genome Sequencing Center for Infectious Disease"/>
            <person name="Wu L."/>
            <person name="Ma J."/>
        </authorList>
    </citation>
    <scope>NUCLEOTIDE SEQUENCE [LARGE SCALE GENOMIC DNA]</scope>
    <source>
        <strain evidence="5">JCM 17939</strain>
    </source>
</reference>
<feature type="compositionally biased region" description="Low complexity" evidence="3">
    <location>
        <begin position="754"/>
        <end position="764"/>
    </location>
</feature>
<gene>
    <name evidence="4" type="ORF">GCM10023196_084440</name>
</gene>
<dbReference type="Gene3D" id="3.40.50.300">
    <property type="entry name" value="P-loop containing nucleotide triphosphate hydrolases"/>
    <property type="match status" value="1"/>
</dbReference>
<dbReference type="InterPro" id="IPR050773">
    <property type="entry name" value="CbxX/CfxQ_RuBisCO_ESX"/>
</dbReference>
<feature type="compositionally biased region" description="Low complexity" evidence="3">
    <location>
        <begin position="632"/>
        <end position="649"/>
    </location>
</feature>
<comment type="caution">
    <text evidence="4">The sequence shown here is derived from an EMBL/GenBank/DDBJ whole genome shotgun (WGS) entry which is preliminary data.</text>
</comment>
<evidence type="ECO:0000256" key="1">
    <source>
        <dbReference type="ARBA" id="ARBA00022741"/>
    </source>
</evidence>
<feature type="compositionally biased region" description="Low complexity" evidence="3">
    <location>
        <begin position="1039"/>
        <end position="1048"/>
    </location>
</feature>
<evidence type="ECO:0008006" key="6">
    <source>
        <dbReference type="Google" id="ProtNLM"/>
    </source>
</evidence>
<feature type="compositionally biased region" description="Pro residues" evidence="3">
    <location>
        <begin position="484"/>
        <end position="516"/>
    </location>
</feature>
<dbReference type="InterPro" id="IPR027417">
    <property type="entry name" value="P-loop_NTPase"/>
</dbReference>
<feature type="compositionally biased region" description="Low complexity" evidence="3">
    <location>
        <begin position="517"/>
        <end position="530"/>
    </location>
</feature>
<dbReference type="PRINTS" id="PR00819">
    <property type="entry name" value="CBXCFQXSUPER"/>
</dbReference>
<feature type="compositionally biased region" description="Low complexity" evidence="3">
    <location>
        <begin position="1143"/>
        <end position="1158"/>
    </location>
</feature>
<dbReference type="EMBL" id="BAABHK010000016">
    <property type="protein sequence ID" value="GAA4636076.1"/>
    <property type="molecule type" value="Genomic_DNA"/>
</dbReference>
<feature type="compositionally biased region" description="Low complexity" evidence="3">
    <location>
        <begin position="813"/>
        <end position="853"/>
    </location>
</feature>
<feature type="compositionally biased region" description="Low complexity" evidence="3">
    <location>
        <begin position="586"/>
        <end position="601"/>
    </location>
</feature>
<accession>A0ABP8UPE3</accession>
<dbReference type="Gene3D" id="1.10.8.60">
    <property type="match status" value="1"/>
</dbReference>
<feature type="compositionally biased region" description="Low complexity" evidence="3">
    <location>
        <begin position="708"/>
        <end position="734"/>
    </location>
</feature>
<evidence type="ECO:0000256" key="2">
    <source>
        <dbReference type="ARBA" id="ARBA00022840"/>
    </source>
</evidence>
<feature type="compositionally biased region" description="Low complexity" evidence="3">
    <location>
        <begin position="555"/>
        <end position="565"/>
    </location>
</feature>
<protein>
    <recommendedName>
        <fullName evidence="6">AAA+ ATPase domain-containing protein</fullName>
    </recommendedName>
</protein>
<evidence type="ECO:0000256" key="3">
    <source>
        <dbReference type="SAM" id="MobiDB-lite"/>
    </source>
</evidence>
<sequence length="1804" mass="182608">MVVWGQAYGEVPSAAAHDPFAVVERDTRAMVTASWWATTPPLQRQNLTAGRMLVLPDGTWWLFGAWARWYRWLPADGQWHLCPPPRLPMTRTSARPLGQGMPVPRIPPHLVPSGPDFSQEPPQALPFVDVDVRPEVTSRVRATVESAAALPPHDYPHWWGAFSSSTPSTVAVGWGVMLWSAAAPVFYSGLDAQLLDLWSPYRARPLPDVDGPRWLTPPPLESLVGLYAERLRAHRVDAAVVILRTMWAMASALRQDARFRPRADALLAVLGTTLHNPTVDYAALPYGDQAIVQQWLTRCPPVLAPALRIEASAGEHFRNAFYDLAVALASVAGDPAEQGYVEPRLVAAALLAADLAVVRRDVAGQVIGWLDPETRRTTQAILTGPDHPLRRFWPKDNRLPLLLRRRVEKLRPSARGALLATMYAVDLAWCRLGGGIPARPRGFPAPVAILAEILGPDRARSAAPADPVTPTPGVAPLARQYPANPVPAAPPAAPPVAHQPPTGPPGQAPTWAPPPAAAAVPAGTMADVGPPQGPPPAASGAAGTMADVGPPPIARPAASSGAADADPPPASGVAGTMADVGPPPVARSGALAAGDAAASGARSGGASGTGDADPQSMSAGPAGTMADVGPLSDARSGASAGGDAASSGARSGGASGTGDADPPSASVPAGSMADVGPSQGVPPPASCSAGTMADVGPSLVAGSAASAGGMRDAASSGARSDASSGVADADPPSAEAGSAGTMADVDSAARPAVSAGRGATSSGARSGGASGTGDADPPSASVPAGSMADVDPSQAVLPAVAGSAGTMADVGPSPVAGSAASAGGDAASSDARSDVSSGAADADPPSAEAGPAGTMADVDSAARPAASAGRGATSSSARPDDASGAADADPLSPAPPATRVSAEPGTASASSATPDASGEPGAAFAPSATRARDASEEPGLASGEPGAASVPSATPDASGESGAASGQPGAAFAPLATRARDASGEPGLASGEPGLASGEPGAAPVPPATRAWDPSRESGLASGEPGAASVSPAARDASSESGPASAPPTRVAWEPGKVGEATMLDRPSGQAAPLDATYIDAPGGGTRADAGGVPIVGPPPAYSVPPMPPGPPVPSAPPMPAGAPVPLMPAGAPGPLVPPGPGNLPQGPGNVPPGAGDVPPGPGGVPLRPGDVPRPGGAYRPGDAADSSDAARPGDVAWPGPGAPGGAAPGGAAPGAPGPPRTRVLGVQEGSAEPPGTRKPQPERPGTMIMSQTMMGDLLGAPMPGRPVGDIEPPPSGTVLPEVTERFGIRFVSGEDPLAGLLDDVRRRASSGEETSPALLVVGAHHSGQRRLARLVARTLADAGVGDGSVRTVDGTDAHGDPVRILDATPVGGAPLLFEWIDAALLRASDPGAVASAVTRCRENGTALIATCEPGAYERLTADFPGSIGRFRVFRLPDLSDTETRLALVHVLADERRVTVNAPALQTVKADLPRLTGYGDLVNARLVEAYLDRAIARHTDRFGAASRDRLVLTPEDFSGVAEEIEPALRAPGDVDGFLRSLDEMIGLDEVKQIVGDLVTEARLAAERAARGLPSGNPSRHLVFLGRPGTGKRTVAGLIGGMYAALSLLDSGQVVTCSARDLAGDRVAAKVAAQVDRAVGGVLLIEDASLLDRTSAAVTALLRHMEERRDKFLVVCSSEPDEMDGFLLANPGFRAEFGAIVEFREPTDRQLVQLFSRFAERELYLLDEELRVELLGRFGEMRGSRRFAFAETVRRLFDAIVARQAARLAGARVDAATVARLTVRDLPESPAERLLQHLHEDRTRR</sequence>
<dbReference type="InterPro" id="IPR000641">
    <property type="entry name" value="CbxX/CfxQ"/>
</dbReference>
<proteinExistence type="predicted"/>
<organism evidence="4 5">
    <name type="scientific">Actinoallomurus vinaceus</name>
    <dbReference type="NCBI Taxonomy" id="1080074"/>
    <lineage>
        <taxon>Bacteria</taxon>
        <taxon>Bacillati</taxon>
        <taxon>Actinomycetota</taxon>
        <taxon>Actinomycetes</taxon>
        <taxon>Streptosporangiales</taxon>
        <taxon>Thermomonosporaceae</taxon>
        <taxon>Actinoallomurus</taxon>
    </lineage>
</organism>
<feature type="compositionally biased region" description="Gly residues" evidence="3">
    <location>
        <begin position="1203"/>
        <end position="1213"/>
    </location>
</feature>
<dbReference type="Proteomes" id="UP001501442">
    <property type="component" value="Unassembled WGS sequence"/>
</dbReference>
<keyword evidence="1" id="KW-0547">Nucleotide-binding</keyword>
<evidence type="ECO:0000313" key="4">
    <source>
        <dbReference type="EMBL" id="GAA4636076.1"/>
    </source>
</evidence>
<name>A0ABP8UPE3_9ACTN</name>
<keyword evidence="2" id="KW-0067">ATP-binding</keyword>
<feature type="compositionally biased region" description="Low complexity" evidence="3">
    <location>
        <begin position="1165"/>
        <end position="1177"/>
    </location>
</feature>
<feature type="region of interest" description="Disordered" evidence="3">
    <location>
        <begin position="708"/>
        <end position="789"/>
    </location>
</feature>
<evidence type="ECO:0000313" key="5">
    <source>
        <dbReference type="Proteomes" id="UP001501442"/>
    </source>
</evidence>
<feature type="compositionally biased region" description="Low complexity" evidence="3">
    <location>
        <begin position="861"/>
        <end position="891"/>
    </location>
</feature>
<feature type="region of interest" description="Disordered" evidence="3">
    <location>
        <begin position="813"/>
        <end position="1246"/>
    </location>
</feature>
<keyword evidence="5" id="KW-1185">Reference proteome</keyword>
<feature type="compositionally biased region" description="Pro residues" evidence="3">
    <location>
        <begin position="1096"/>
        <end position="1127"/>
    </location>
</feature>
<dbReference type="PANTHER" id="PTHR43392">
    <property type="entry name" value="AAA-TYPE ATPASE FAMILY PROTEIN / ANKYRIN REPEAT FAMILY PROTEIN"/>
    <property type="match status" value="1"/>
</dbReference>
<dbReference type="SUPFAM" id="SSF52540">
    <property type="entry name" value="P-loop containing nucleoside triphosphate hydrolases"/>
    <property type="match status" value="2"/>
</dbReference>
<feature type="region of interest" description="Disordered" evidence="3">
    <location>
        <begin position="460"/>
        <end position="689"/>
    </location>
</feature>